<dbReference type="EMBL" id="WTXG01000173">
    <property type="protein sequence ID" value="KAI0291171.1"/>
    <property type="molecule type" value="Genomic_DNA"/>
</dbReference>
<evidence type="ECO:0000313" key="2">
    <source>
        <dbReference type="EMBL" id="KAI0291171.1"/>
    </source>
</evidence>
<name>A0AAD4LX66_9AGAM</name>
<gene>
    <name evidence="2" type="ORF">B0F90DRAFT_406800</name>
</gene>
<dbReference type="AlphaFoldDB" id="A0AAD4LX66"/>
<dbReference type="Proteomes" id="UP001203297">
    <property type="component" value="Unassembled WGS sequence"/>
</dbReference>
<reference evidence="2" key="1">
    <citation type="journal article" date="2022" name="New Phytol.">
        <title>Evolutionary transition to the ectomycorrhizal habit in the genomes of a hyperdiverse lineage of mushroom-forming fungi.</title>
        <authorList>
            <person name="Looney B."/>
            <person name="Miyauchi S."/>
            <person name="Morin E."/>
            <person name="Drula E."/>
            <person name="Courty P.E."/>
            <person name="Kohler A."/>
            <person name="Kuo A."/>
            <person name="LaButti K."/>
            <person name="Pangilinan J."/>
            <person name="Lipzen A."/>
            <person name="Riley R."/>
            <person name="Andreopoulos W."/>
            <person name="He G."/>
            <person name="Johnson J."/>
            <person name="Nolan M."/>
            <person name="Tritt A."/>
            <person name="Barry K.W."/>
            <person name="Grigoriev I.V."/>
            <person name="Nagy L.G."/>
            <person name="Hibbett D."/>
            <person name="Henrissat B."/>
            <person name="Matheny P.B."/>
            <person name="Labbe J."/>
            <person name="Martin F.M."/>
        </authorList>
    </citation>
    <scope>NUCLEOTIDE SEQUENCE</scope>
    <source>
        <strain evidence="2">BPL690</strain>
    </source>
</reference>
<evidence type="ECO:0000256" key="1">
    <source>
        <dbReference type="SAM" id="Phobius"/>
    </source>
</evidence>
<comment type="caution">
    <text evidence="2">The sequence shown here is derived from an EMBL/GenBank/DDBJ whole genome shotgun (WGS) entry which is preliminary data.</text>
</comment>
<protein>
    <submittedName>
        <fullName evidence="2">Uncharacterized protein</fullName>
    </submittedName>
</protein>
<sequence>MQALAEISNRLPDHVQILVRWLGQVRDERKHVRYELRQCDQPRVGWVPMMMIVITISSRFRGLVVVVMMMIARGEGIRFSQKLSERFDDLPLSTVVMIVILFWRTTSLGLGLGSQQLL</sequence>
<proteinExistence type="predicted"/>
<keyword evidence="1" id="KW-0812">Transmembrane</keyword>
<feature type="transmembrane region" description="Helical" evidence="1">
    <location>
        <begin position="46"/>
        <end position="71"/>
    </location>
</feature>
<keyword evidence="1" id="KW-1133">Transmembrane helix</keyword>
<keyword evidence="1" id="KW-0472">Membrane</keyword>
<accession>A0AAD4LX66</accession>
<organism evidence="2 3">
    <name type="scientific">Multifurca ochricompacta</name>
    <dbReference type="NCBI Taxonomy" id="376703"/>
    <lineage>
        <taxon>Eukaryota</taxon>
        <taxon>Fungi</taxon>
        <taxon>Dikarya</taxon>
        <taxon>Basidiomycota</taxon>
        <taxon>Agaricomycotina</taxon>
        <taxon>Agaricomycetes</taxon>
        <taxon>Russulales</taxon>
        <taxon>Russulaceae</taxon>
        <taxon>Multifurca</taxon>
    </lineage>
</organism>
<feature type="transmembrane region" description="Helical" evidence="1">
    <location>
        <begin position="92"/>
        <end position="112"/>
    </location>
</feature>
<evidence type="ECO:0000313" key="3">
    <source>
        <dbReference type="Proteomes" id="UP001203297"/>
    </source>
</evidence>
<keyword evidence="3" id="KW-1185">Reference proteome</keyword>